<keyword evidence="1" id="KW-0808">Transferase</keyword>
<dbReference type="EC" id="2.4.1.-" evidence="1"/>
<dbReference type="EMBL" id="JAODUP010000371">
    <property type="protein sequence ID" value="KAK2151239.1"/>
    <property type="molecule type" value="Genomic_DNA"/>
</dbReference>
<sequence length="451" mass="51707">MVIDARQGWSRVSVQTITTLSEQKSHMKWRAFLFTLILFVFLEVAVVMYVGLGSGTHLTSASARAANQRQDSVFDIRWHLGLDADLESNGSHEMAFLYGNTTLSFEIFAEHYTELCENYFIPRTINANERFFGLFDQISNHRLGDSVSEDDRGDKLMPAISDHHVSLKTGPHNTSRTSEATEKLCSCVPESLNGPTNVTMDVPYVGELELAYPDIKQGGHWKPSDCVPRHRTAIIIPFRDREEHLRILLSYLHPMLQRQMLYYTIFVVEQIYPAVFNKASIMNAGYREATLADSFDCFIFHDVDMIPENDYNFYTCTAQPRHVGSHCDKFNYKIKASGMRISRFPGSIARYTMIKHGSDAGNPYNSKSYVAWQSRPDHYRRNGINQLRYYRREMELRPLYTWFLIELPDPDVLPNPVTNRNKSASADLDVPSLVTLLTYLSLLYLTLVGFC</sequence>
<evidence type="ECO:0000313" key="3">
    <source>
        <dbReference type="EMBL" id="KAK2151239.1"/>
    </source>
</evidence>
<comment type="pathway">
    <text evidence="1">Protein modification; protein glycosylation.</text>
</comment>
<evidence type="ECO:0000313" key="4">
    <source>
        <dbReference type="Proteomes" id="UP001208570"/>
    </source>
</evidence>
<dbReference type="InterPro" id="IPR027995">
    <property type="entry name" value="Galactosyl_T_N"/>
</dbReference>
<feature type="domain" description="Galactosyltransferase N-terminal" evidence="2">
    <location>
        <begin position="185"/>
        <end position="317"/>
    </location>
</feature>
<dbReference type="GO" id="GO:0008378">
    <property type="term" value="F:galactosyltransferase activity"/>
    <property type="evidence" value="ECO:0007669"/>
    <property type="project" value="TreeGrafter"/>
</dbReference>
<dbReference type="GO" id="GO:0033842">
    <property type="term" value="F:N-acetyl-beta-glucosaminyl-derivative 4-beta-N-acetylgalactosaminyltransferase activity"/>
    <property type="evidence" value="ECO:0007669"/>
    <property type="project" value="TreeGrafter"/>
</dbReference>
<comment type="similarity">
    <text evidence="1">Belongs to the glycosyltransferase 7 family.</text>
</comment>
<dbReference type="SUPFAM" id="SSF53448">
    <property type="entry name" value="Nucleotide-diphospho-sugar transferases"/>
    <property type="match status" value="1"/>
</dbReference>
<evidence type="ECO:0000259" key="2">
    <source>
        <dbReference type="Pfam" id="PF13733"/>
    </source>
</evidence>
<gene>
    <name evidence="3" type="ORF">LSH36_371g02015</name>
</gene>
<keyword evidence="1" id="KW-0328">Glycosyltransferase</keyword>
<dbReference type="Gene3D" id="3.90.550.10">
    <property type="entry name" value="Spore Coat Polysaccharide Biosynthesis Protein SpsA, Chain A"/>
    <property type="match status" value="2"/>
</dbReference>
<dbReference type="InterPro" id="IPR003859">
    <property type="entry name" value="Galactosyl_T"/>
</dbReference>
<dbReference type="GO" id="GO:0005794">
    <property type="term" value="C:Golgi apparatus"/>
    <property type="evidence" value="ECO:0007669"/>
    <property type="project" value="TreeGrafter"/>
</dbReference>
<evidence type="ECO:0000256" key="1">
    <source>
        <dbReference type="RuleBase" id="RU368121"/>
    </source>
</evidence>
<reference evidence="3" key="1">
    <citation type="journal article" date="2023" name="Mol. Biol. Evol.">
        <title>Third-Generation Sequencing Reveals the Adaptive Role of the Epigenome in Three Deep-Sea Polychaetes.</title>
        <authorList>
            <person name="Perez M."/>
            <person name="Aroh O."/>
            <person name="Sun Y."/>
            <person name="Lan Y."/>
            <person name="Juniper S.K."/>
            <person name="Young C.R."/>
            <person name="Angers B."/>
            <person name="Qian P.Y."/>
        </authorList>
    </citation>
    <scope>NUCLEOTIDE SEQUENCE</scope>
    <source>
        <strain evidence="3">P08H-3</strain>
    </source>
</reference>
<dbReference type="PANTHER" id="PTHR19300">
    <property type="entry name" value="BETA-1,4-GALACTOSYLTRANSFERASE"/>
    <property type="match status" value="1"/>
</dbReference>
<keyword evidence="4" id="KW-1185">Reference proteome</keyword>
<dbReference type="GO" id="GO:0016020">
    <property type="term" value="C:membrane"/>
    <property type="evidence" value="ECO:0007669"/>
    <property type="project" value="GOC"/>
</dbReference>
<dbReference type="InterPro" id="IPR029044">
    <property type="entry name" value="Nucleotide-diphossugar_trans"/>
</dbReference>
<proteinExistence type="inferred from homology"/>
<keyword evidence="1" id="KW-0472">Membrane</keyword>
<dbReference type="GO" id="GO:0006688">
    <property type="term" value="P:glycosphingolipid biosynthetic process"/>
    <property type="evidence" value="ECO:0007669"/>
    <property type="project" value="TreeGrafter"/>
</dbReference>
<accession>A0AAD9N1Y0</accession>
<dbReference type="AlphaFoldDB" id="A0AAD9N1Y0"/>
<keyword evidence="1" id="KW-0325">Glycoprotein</keyword>
<dbReference type="PRINTS" id="PR02050">
    <property type="entry name" value="B14GALTRFASE"/>
</dbReference>
<keyword evidence="1" id="KW-1133">Transmembrane helix</keyword>
<keyword evidence="1" id="KW-0812">Transmembrane</keyword>
<dbReference type="PANTHER" id="PTHR19300:SF57">
    <property type="entry name" value="BETA-1,4-N-ACETYLGALACTOSAMINYLTRANSFERASE"/>
    <property type="match status" value="1"/>
</dbReference>
<protein>
    <recommendedName>
        <fullName evidence="1">Beta-1,4-galactosyltransferase</fullName>
        <ecNumber evidence="1">2.4.1.-</ecNumber>
    </recommendedName>
</protein>
<name>A0AAD9N1Y0_9ANNE</name>
<dbReference type="GO" id="GO:0005975">
    <property type="term" value="P:carbohydrate metabolic process"/>
    <property type="evidence" value="ECO:0007669"/>
    <property type="project" value="InterPro"/>
</dbReference>
<dbReference type="Pfam" id="PF13733">
    <property type="entry name" value="Glyco_transf_7N"/>
    <property type="match status" value="1"/>
</dbReference>
<comment type="function">
    <text evidence="1">Catalyses the transfer of galactose onto proteins or lipids.</text>
</comment>
<keyword evidence="1" id="KW-0735">Signal-anchor</keyword>
<comment type="caution">
    <text evidence="3">The sequence shown here is derived from an EMBL/GenBank/DDBJ whole genome shotgun (WGS) entry which is preliminary data.</text>
</comment>
<organism evidence="3 4">
    <name type="scientific">Paralvinella palmiformis</name>
    <dbReference type="NCBI Taxonomy" id="53620"/>
    <lineage>
        <taxon>Eukaryota</taxon>
        <taxon>Metazoa</taxon>
        <taxon>Spiralia</taxon>
        <taxon>Lophotrochozoa</taxon>
        <taxon>Annelida</taxon>
        <taxon>Polychaeta</taxon>
        <taxon>Sedentaria</taxon>
        <taxon>Canalipalpata</taxon>
        <taxon>Terebellida</taxon>
        <taxon>Terebelliformia</taxon>
        <taxon>Alvinellidae</taxon>
        <taxon>Paralvinella</taxon>
    </lineage>
</organism>
<feature type="transmembrane region" description="Helical" evidence="1">
    <location>
        <begin position="31"/>
        <end position="52"/>
    </location>
</feature>
<dbReference type="Proteomes" id="UP001208570">
    <property type="component" value="Unassembled WGS sequence"/>
</dbReference>